<sequence length="269" mass="31619">MEDGDSRDSTPKESPIVPIRTRSSLKSDSHFNKYHIWKDTLRENCYRRVREDRTRLLWKMRLPTAQPFNKNQEGFIISAFRGIVSDELKKIKDSTVDDYVNIPPSASEINDMLWEYDGLHNSYQGECEDIMLEMQRIFYEDPGEEPTRKGSESLATLEEEEDDYLSHAIDEHMKLNEDQAHRELIWCPICKQGNLKEDYHYIYCTHCELQLSKANELNLDLLRNRLAEAHIEHLDRGCRLTPKFCIETRFGLTALYISCWGCDTFEVVI</sequence>
<dbReference type="InterPro" id="IPR028159">
    <property type="entry name" value="RPA_interact_C_dom"/>
</dbReference>
<evidence type="ECO:0000259" key="9">
    <source>
        <dbReference type="Pfam" id="PF14768"/>
    </source>
</evidence>
<dbReference type="InterPro" id="IPR028156">
    <property type="entry name" value="RIP"/>
</dbReference>
<proteinExistence type="predicted"/>
<organism evidence="10 11">
    <name type="scientific">Quillaja saponaria</name>
    <name type="common">Soap bark tree</name>
    <dbReference type="NCBI Taxonomy" id="32244"/>
    <lineage>
        <taxon>Eukaryota</taxon>
        <taxon>Viridiplantae</taxon>
        <taxon>Streptophyta</taxon>
        <taxon>Embryophyta</taxon>
        <taxon>Tracheophyta</taxon>
        <taxon>Spermatophyta</taxon>
        <taxon>Magnoliopsida</taxon>
        <taxon>eudicotyledons</taxon>
        <taxon>Gunneridae</taxon>
        <taxon>Pentapetalae</taxon>
        <taxon>rosids</taxon>
        <taxon>fabids</taxon>
        <taxon>Fabales</taxon>
        <taxon>Quillajaceae</taxon>
        <taxon>Quillaja</taxon>
    </lineage>
</organism>
<keyword evidence="11" id="KW-1185">Reference proteome</keyword>
<dbReference type="Pfam" id="PF14768">
    <property type="entry name" value="RPA_interact_C"/>
    <property type="match status" value="1"/>
</dbReference>
<keyword evidence="2" id="KW-0479">Metal-binding</keyword>
<keyword evidence="3" id="KW-0863">Zinc-finger</keyword>
<dbReference type="Pfam" id="PF14767">
    <property type="entry name" value="RPA_interact_M"/>
    <property type="match status" value="1"/>
</dbReference>
<evidence type="ECO:0000313" key="10">
    <source>
        <dbReference type="EMBL" id="KAJ7961777.1"/>
    </source>
</evidence>
<dbReference type="Proteomes" id="UP001163823">
    <property type="component" value="Chromosome 7"/>
</dbReference>
<dbReference type="InterPro" id="IPR028158">
    <property type="entry name" value="RPA_interact_N_dom"/>
</dbReference>
<dbReference type="PANTHER" id="PTHR31742">
    <property type="entry name" value="RPA-INTERACTING PROTEIN RPAIN"/>
    <property type="match status" value="1"/>
</dbReference>
<keyword evidence="4" id="KW-0862">Zinc</keyword>
<comment type="subcellular location">
    <subcellularLocation>
        <location evidence="1">Nucleus</location>
    </subcellularLocation>
</comment>
<dbReference type="AlphaFoldDB" id="A0AAD7LPJ8"/>
<feature type="domain" description="RPA-interacting protein N-terminal" evidence="7">
    <location>
        <begin position="28"/>
        <end position="63"/>
    </location>
</feature>
<keyword evidence="5" id="KW-0539">Nucleus</keyword>
<comment type="caution">
    <text evidence="10">The sequence shown here is derived from an EMBL/GenBank/DDBJ whole genome shotgun (WGS) entry which is preliminary data.</text>
</comment>
<accession>A0AAD7LPJ8</accession>
<evidence type="ECO:0000256" key="5">
    <source>
        <dbReference type="ARBA" id="ARBA00023242"/>
    </source>
</evidence>
<feature type="domain" description="RPA-interacting protein C-terminal" evidence="9">
    <location>
        <begin position="186"/>
        <end position="267"/>
    </location>
</feature>
<dbReference type="GO" id="GO:0005634">
    <property type="term" value="C:nucleus"/>
    <property type="evidence" value="ECO:0007669"/>
    <property type="project" value="UniProtKB-SubCell"/>
</dbReference>
<dbReference type="KEGG" id="qsa:O6P43_017083"/>
<evidence type="ECO:0000256" key="3">
    <source>
        <dbReference type="ARBA" id="ARBA00022771"/>
    </source>
</evidence>
<feature type="compositionally biased region" description="Basic and acidic residues" evidence="6">
    <location>
        <begin position="1"/>
        <end position="11"/>
    </location>
</feature>
<dbReference type="GO" id="GO:0008270">
    <property type="term" value="F:zinc ion binding"/>
    <property type="evidence" value="ECO:0007669"/>
    <property type="project" value="UniProtKB-KW"/>
</dbReference>
<dbReference type="PANTHER" id="PTHR31742:SF1">
    <property type="entry name" value="RPA-INTERACTING PROTEIN"/>
    <property type="match status" value="1"/>
</dbReference>
<feature type="region of interest" description="Disordered" evidence="6">
    <location>
        <begin position="1"/>
        <end position="21"/>
    </location>
</feature>
<evidence type="ECO:0000259" key="8">
    <source>
        <dbReference type="Pfam" id="PF14767"/>
    </source>
</evidence>
<evidence type="ECO:0000256" key="1">
    <source>
        <dbReference type="ARBA" id="ARBA00004123"/>
    </source>
</evidence>
<evidence type="ECO:0000256" key="6">
    <source>
        <dbReference type="SAM" id="MobiDB-lite"/>
    </source>
</evidence>
<evidence type="ECO:0000256" key="2">
    <source>
        <dbReference type="ARBA" id="ARBA00022723"/>
    </source>
</evidence>
<dbReference type="Pfam" id="PF14766">
    <property type="entry name" value="RPA_interact_N"/>
    <property type="match status" value="1"/>
</dbReference>
<reference evidence="10" key="1">
    <citation type="journal article" date="2023" name="Science">
        <title>Elucidation of the pathway for biosynthesis of saponin adjuvants from the soapbark tree.</title>
        <authorList>
            <person name="Reed J."/>
            <person name="Orme A."/>
            <person name="El-Demerdash A."/>
            <person name="Owen C."/>
            <person name="Martin L.B.B."/>
            <person name="Misra R.C."/>
            <person name="Kikuchi S."/>
            <person name="Rejzek M."/>
            <person name="Martin A.C."/>
            <person name="Harkess A."/>
            <person name="Leebens-Mack J."/>
            <person name="Louveau T."/>
            <person name="Stephenson M.J."/>
            <person name="Osbourn A."/>
        </authorList>
    </citation>
    <scope>NUCLEOTIDE SEQUENCE</scope>
    <source>
        <strain evidence="10">S10</strain>
    </source>
</reference>
<name>A0AAD7LPJ8_QUISA</name>
<feature type="domain" description="RPA-interacting protein central" evidence="8">
    <location>
        <begin position="78"/>
        <end position="169"/>
    </location>
</feature>
<evidence type="ECO:0000259" key="7">
    <source>
        <dbReference type="Pfam" id="PF14766"/>
    </source>
</evidence>
<protein>
    <submittedName>
        <fullName evidence="10">RPA-interacting protein</fullName>
    </submittedName>
</protein>
<gene>
    <name evidence="10" type="ORF">O6P43_017083</name>
</gene>
<evidence type="ECO:0000313" key="11">
    <source>
        <dbReference type="Proteomes" id="UP001163823"/>
    </source>
</evidence>
<evidence type="ECO:0000256" key="4">
    <source>
        <dbReference type="ARBA" id="ARBA00022833"/>
    </source>
</evidence>
<dbReference type="InterPro" id="IPR028155">
    <property type="entry name" value="RPA_interact_central"/>
</dbReference>
<dbReference type="GO" id="GO:0006606">
    <property type="term" value="P:protein import into nucleus"/>
    <property type="evidence" value="ECO:0007669"/>
    <property type="project" value="TreeGrafter"/>
</dbReference>
<dbReference type="EMBL" id="JARAOO010000007">
    <property type="protein sequence ID" value="KAJ7961777.1"/>
    <property type="molecule type" value="Genomic_DNA"/>
</dbReference>